<accession>A0A7J7ILY7</accession>
<evidence type="ECO:0000313" key="4">
    <source>
        <dbReference type="Proteomes" id="UP000530660"/>
    </source>
</evidence>
<organism evidence="3 4">
    <name type="scientific">Cyanidiococcus yangmingshanensis</name>
    <dbReference type="NCBI Taxonomy" id="2690220"/>
    <lineage>
        <taxon>Eukaryota</taxon>
        <taxon>Rhodophyta</taxon>
        <taxon>Bangiophyceae</taxon>
        <taxon>Cyanidiales</taxon>
        <taxon>Cyanidiaceae</taxon>
        <taxon>Cyanidiococcus</taxon>
    </lineage>
</organism>
<evidence type="ECO:0000256" key="1">
    <source>
        <dbReference type="SAM" id="MobiDB-lite"/>
    </source>
</evidence>
<keyword evidence="2" id="KW-0472">Membrane</keyword>
<name>A0A7J7ILY7_9RHOD</name>
<feature type="transmembrane region" description="Helical" evidence="2">
    <location>
        <begin position="12"/>
        <end position="33"/>
    </location>
</feature>
<reference evidence="3 4" key="1">
    <citation type="journal article" date="2020" name="J. Phycol.">
        <title>Comparative genome analysis reveals Cyanidiococcus gen. nov., a new extremophilic red algal genus sister to Cyanidioschyzon (Cyanidioschyzonaceae, Rhodophyta).</title>
        <authorList>
            <person name="Liu S.-L."/>
            <person name="Chiang Y.-R."/>
            <person name="Yoon H.S."/>
            <person name="Fu H.-Y."/>
        </authorList>
    </citation>
    <scope>NUCLEOTIDE SEQUENCE [LARGE SCALE GENOMIC DNA]</scope>
    <source>
        <strain evidence="3 4">THAL066</strain>
    </source>
</reference>
<feature type="region of interest" description="Disordered" evidence="1">
    <location>
        <begin position="83"/>
        <end position="105"/>
    </location>
</feature>
<dbReference type="EMBL" id="VWRR01000005">
    <property type="protein sequence ID" value="KAF6003750.1"/>
    <property type="molecule type" value="Genomic_DNA"/>
</dbReference>
<comment type="caution">
    <text evidence="3">The sequence shown here is derived from an EMBL/GenBank/DDBJ whole genome shotgun (WGS) entry which is preliminary data.</text>
</comment>
<proteinExistence type="predicted"/>
<feature type="compositionally biased region" description="Basic and acidic residues" evidence="1">
    <location>
        <begin position="140"/>
        <end position="156"/>
    </location>
</feature>
<keyword evidence="2" id="KW-1133">Transmembrane helix</keyword>
<evidence type="ECO:0000256" key="2">
    <source>
        <dbReference type="SAM" id="Phobius"/>
    </source>
</evidence>
<keyword evidence="2" id="KW-0812">Transmembrane</keyword>
<protein>
    <submittedName>
        <fullName evidence="3">Uncharacterized protein</fullName>
    </submittedName>
</protein>
<dbReference type="Proteomes" id="UP000530660">
    <property type="component" value="Unassembled WGS sequence"/>
</dbReference>
<keyword evidence="4" id="KW-1185">Reference proteome</keyword>
<feature type="region of interest" description="Disordered" evidence="1">
    <location>
        <begin position="37"/>
        <end position="65"/>
    </location>
</feature>
<evidence type="ECO:0000313" key="3">
    <source>
        <dbReference type="EMBL" id="KAF6003750.1"/>
    </source>
</evidence>
<dbReference type="AlphaFoldDB" id="A0A7J7ILY7"/>
<gene>
    <name evidence="3" type="ORF">F1559_000638</name>
</gene>
<sequence>MEEWNFEDDSRHILCLRSTAIHMLGVLGVGLLLHRKGRRRRPRGTNQVPQAPTRRSHPFNPESADGFFCNNRGNLPAMIDESSNRSVRRAAPGASVANDNSCSPRQGALDAWEGLRRERDQARQQCAMLAEELERTRRDRERLRNELHRSHARSTDARLVTGGSRHSAPLVSSLPPSTRDGEIDSDARFGEPSAVVSERATDQMQSWLEHTTPVHSDRSSPVVMDTKRAPLLNLRWSASRIRA</sequence>
<feature type="region of interest" description="Disordered" evidence="1">
    <location>
        <begin position="140"/>
        <end position="187"/>
    </location>
</feature>